<organism evidence="3 4">
    <name type="scientific">Opitutus terrae (strain DSM 11246 / JCM 15787 / PB90-1)</name>
    <dbReference type="NCBI Taxonomy" id="452637"/>
    <lineage>
        <taxon>Bacteria</taxon>
        <taxon>Pseudomonadati</taxon>
        <taxon>Verrucomicrobiota</taxon>
        <taxon>Opitutia</taxon>
        <taxon>Opitutales</taxon>
        <taxon>Opitutaceae</taxon>
        <taxon>Opitutus</taxon>
    </lineage>
</organism>
<name>B1ZXP1_OPITP</name>
<keyword evidence="4" id="KW-1185">Reference proteome</keyword>
<feature type="compositionally biased region" description="Low complexity" evidence="1">
    <location>
        <begin position="223"/>
        <end position="239"/>
    </location>
</feature>
<protein>
    <recommendedName>
        <fullName evidence="5">DUF922 domain-containing protein</fullName>
    </recommendedName>
</protein>
<feature type="chain" id="PRO_5002774560" description="DUF922 domain-containing protein" evidence="2">
    <location>
        <begin position="32"/>
        <end position="246"/>
    </location>
</feature>
<dbReference type="STRING" id="452637.Oter_0975"/>
<dbReference type="HOGENOM" id="CLU_1128180_0_0_0"/>
<evidence type="ECO:0000256" key="1">
    <source>
        <dbReference type="SAM" id="MobiDB-lite"/>
    </source>
</evidence>
<reference evidence="3 4" key="1">
    <citation type="journal article" date="2011" name="J. Bacteriol.">
        <title>Genome sequence of the verrucomicrobium Opitutus terrae PB90-1, an abundant inhabitant of rice paddy soil ecosystems.</title>
        <authorList>
            <person name="van Passel M.W."/>
            <person name="Kant R."/>
            <person name="Palva A."/>
            <person name="Copeland A."/>
            <person name="Lucas S."/>
            <person name="Lapidus A."/>
            <person name="Glavina del Rio T."/>
            <person name="Pitluck S."/>
            <person name="Goltsman E."/>
            <person name="Clum A."/>
            <person name="Sun H."/>
            <person name="Schmutz J."/>
            <person name="Larimer F.W."/>
            <person name="Land M.L."/>
            <person name="Hauser L."/>
            <person name="Kyrpides N."/>
            <person name="Mikhailova N."/>
            <person name="Richardson P.P."/>
            <person name="Janssen P.H."/>
            <person name="de Vos W.M."/>
            <person name="Smidt H."/>
        </authorList>
    </citation>
    <scope>NUCLEOTIDE SEQUENCE [LARGE SCALE GENOMIC DNA]</scope>
    <source>
        <strain evidence="4">DSM 11246 / JCM 15787 / PB90-1</strain>
    </source>
</reference>
<proteinExistence type="predicted"/>
<evidence type="ECO:0000313" key="3">
    <source>
        <dbReference type="EMBL" id="ACB74263.1"/>
    </source>
</evidence>
<dbReference type="AlphaFoldDB" id="B1ZXP1"/>
<dbReference type="RefSeq" id="WP_012373801.1">
    <property type="nucleotide sequence ID" value="NC_010571.1"/>
</dbReference>
<dbReference type="EMBL" id="CP001032">
    <property type="protein sequence ID" value="ACB74263.1"/>
    <property type="molecule type" value="Genomic_DNA"/>
</dbReference>
<feature type="signal peptide" evidence="2">
    <location>
        <begin position="1"/>
        <end position="31"/>
    </location>
</feature>
<accession>B1ZXP1</accession>
<sequence>MTFFRRPPAFSILRHFVLLILPLALSGAVTAPVTVEIAPAKIERRTFDPKHPPAGMPKLTPPEVGTCVYQFACSTEAQAEGAWLGKQPAHVTEIALRATLTVTLWTPAGGPAKILTHEEGHREICEYYYDQAEQIGRRLAQRVLGVALHARTKPAMTAELDRLQKGVIREFLEETATRCDFAQARFDAITEHSMNPIAENVAIVRAIAAEEASYAQTRGGPGARPASGAGAAAATGRFPPTRPNAR</sequence>
<gene>
    <name evidence="3" type="ordered locus">Oter_0975</name>
</gene>
<dbReference type="OrthoDB" id="9878045at2"/>
<evidence type="ECO:0000313" key="4">
    <source>
        <dbReference type="Proteomes" id="UP000007013"/>
    </source>
</evidence>
<keyword evidence="2" id="KW-0732">Signal</keyword>
<evidence type="ECO:0008006" key="5">
    <source>
        <dbReference type="Google" id="ProtNLM"/>
    </source>
</evidence>
<dbReference type="Proteomes" id="UP000007013">
    <property type="component" value="Chromosome"/>
</dbReference>
<dbReference type="KEGG" id="ote:Oter_0975"/>
<evidence type="ECO:0000256" key="2">
    <source>
        <dbReference type="SAM" id="SignalP"/>
    </source>
</evidence>
<feature type="region of interest" description="Disordered" evidence="1">
    <location>
        <begin position="216"/>
        <end position="246"/>
    </location>
</feature>